<keyword evidence="2" id="KW-0159">Chromosome partition</keyword>
<gene>
    <name evidence="7" type="ORF">FRZ61_50610</name>
</gene>
<name>A0A5J6N7M4_9PROT</name>
<proteinExistence type="inferred from homology"/>
<protein>
    <submittedName>
        <fullName evidence="7">Chromosome partitioning protein ParB</fullName>
    </submittedName>
</protein>
<dbReference type="Pfam" id="PF02195">
    <property type="entry name" value="ParB_N"/>
    <property type="match status" value="1"/>
</dbReference>
<evidence type="ECO:0000313" key="8">
    <source>
        <dbReference type="Proteomes" id="UP000325797"/>
    </source>
</evidence>
<sequence length="301" mass="33178">MIDDGSKKLGRGLSALLGAESADYASLDRVRLSKMVPIEQLQPGPFQPRRIFGDDELASLAESIKANGILQPILVRRRPQQPNAYEIVAGERRWRAAQRAQLHEVPVIIRDLGDREALELALVENLQRENLSPLEEAEGYRRLLEEFKNTQEDLAQHVGKSRSHIANMLRLLGLPIEIKALLDKGELTAGHARVLVTAKDPVGLARQIVSQGLNVRQAERMASAAKPATLRKPSRSKPGAAHDADTLALERDLSNLLGLKVSIHFDGQGGALTVHYKSLDQLDDLLQRLTRAAHSPKATEE</sequence>
<dbReference type="GO" id="GO:0007059">
    <property type="term" value="P:chromosome segregation"/>
    <property type="evidence" value="ECO:0007669"/>
    <property type="project" value="UniProtKB-KW"/>
</dbReference>
<dbReference type="InterPro" id="IPR041468">
    <property type="entry name" value="HTH_ParB/Spo0J"/>
</dbReference>
<dbReference type="GO" id="GO:0045881">
    <property type="term" value="P:positive regulation of sporulation resulting in formation of a cellular spore"/>
    <property type="evidence" value="ECO:0007669"/>
    <property type="project" value="TreeGrafter"/>
</dbReference>
<dbReference type="OrthoDB" id="9802051at2"/>
<dbReference type="SUPFAM" id="SSF110849">
    <property type="entry name" value="ParB/Sulfiredoxin"/>
    <property type="match status" value="1"/>
</dbReference>
<dbReference type="KEGG" id="hadh:FRZ61_50610"/>
<dbReference type="InterPro" id="IPR003115">
    <property type="entry name" value="ParB_N"/>
</dbReference>
<dbReference type="RefSeq" id="WP_151120402.1">
    <property type="nucleotide sequence ID" value="NZ_CP042582.1"/>
</dbReference>
<evidence type="ECO:0000256" key="3">
    <source>
        <dbReference type="ARBA" id="ARBA00023125"/>
    </source>
</evidence>
<dbReference type="InterPro" id="IPR050336">
    <property type="entry name" value="Chromosome_partition/occlusion"/>
</dbReference>
<dbReference type="GO" id="GO:0003677">
    <property type="term" value="F:DNA binding"/>
    <property type="evidence" value="ECO:0007669"/>
    <property type="project" value="UniProtKB-KW"/>
</dbReference>
<dbReference type="FunFam" id="1.10.10.2830:FF:000001">
    <property type="entry name" value="Chromosome partitioning protein ParB"/>
    <property type="match status" value="1"/>
</dbReference>
<feature type="region of interest" description="Disordered" evidence="5">
    <location>
        <begin position="222"/>
        <end position="243"/>
    </location>
</feature>
<feature type="domain" description="ParB-like N-terminal" evidence="6">
    <location>
        <begin position="34"/>
        <end position="126"/>
    </location>
</feature>
<dbReference type="InterPro" id="IPR057240">
    <property type="entry name" value="ParB_dimer_C"/>
</dbReference>
<dbReference type="AlphaFoldDB" id="A0A5J6N7M4"/>
<evidence type="ECO:0000256" key="4">
    <source>
        <dbReference type="ARBA" id="ARBA00025472"/>
    </source>
</evidence>
<evidence type="ECO:0000256" key="5">
    <source>
        <dbReference type="SAM" id="MobiDB-lite"/>
    </source>
</evidence>
<accession>A0A5J6N7M4</accession>
<dbReference type="GO" id="GO:0005694">
    <property type="term" value="C:chromosome"/>
    <property type="evidence" value="ECO:0007669"/>
    <property type="project" value="TreeGrafter"/>
</dbReference>
<dbReference type="CDD" id="cd16393">
    <property type="entry name" value="SPO0J_N"/>
    <property type="match status" value="1"/>
</dbReference>
<keyword evidence="3" id="KW-0238">DNA-binding</keyword>
<reference evidence="7 8" key="1">
    <citation type="submission" date="2019-08" db="EMBL/GenBank/DDBJ databases">
        <title>Hyperibacter terrae gen. nov., sp. nov. and Hyperibacter viscosus sp. nov., two new members in the family Rhodospirillaceae isolated from the rhizosphere of Hypericum perforatum.</title>
        <authorList>
            <person name="Noviana Z."/>
        </authorList>
    </citation>
    <scope>NUCLEOTIDE SEQUENCE [LARGE SCALE GENOMIC DNA]</scope>
    <source>
        <strain evidence="7 8">R5959</strain>
    </source>
</reference>
<dbReference type="PANTHER" id="PTHR33375">
    <property type="entry name" value="CHROMOSOME-PARTITIONING PROTEIN PARB-RELATED"/>
    <property type="match status" value="1"/>
</dbReference>
<dbReference type="Pfam" id="PF17762">
    <property type="entry name" value="HTH_ParB"/>
    <property type="match status" value="1"/>
</dbReference>
<dbReference type="InterPro" id="IPR036086">
    <property type="entry name" value="ParB/Sulfiredoxin_sf"/>
</dbReference>
<keyword evidence="8" id="KW-1185">Reference proteome</keyword>
<dbReference type="Gene3D" id="1.10.10.2830">
    <property type="match status" value="1"/>
</dbReference>
<dbReference type="NCBIfam" id="TIGR00180">
    <property type="entry name" value="parB_part"/>
    <property type="match status" value="1"/>
</dbReference>
<comment type="function">
    <text evidence="4">Involved in chromosome partition. Localize to both poles of the predivisional cell following completion of DNA replication. Binds to the DNA origin of replication.</text>
</comment>
<dbReference type="Gene3D" id="3.90.1530.30">
    <property type="match status" value="1"/>
</dbReference>
<dbReference type="EMBL" id="CP042582">
    <property type="protein sequence ID" value="QEX25115.1"/>
    <property type="molecule type" value="Genomic_DNA"/>
</dbReference>
<evidence type="ECO:0000256" key="2">
    <source>
        <dbReference type="ARBA" id="ARBA00022829"/>
    </source>
</evidence>
<dbReference type="Proteomes" id="UP000325797">
    <property type="component" value="Chromosome"/>
</dbReference>
<comment type="similarity">
    <text evidence="1">Belongs to the ParB family.</text>
</comment>
<evidence type="ECO:0000256" key="1">
    <source>
        <dbReference type="ARBA" id="ARBA00006295"/>
    </source>
</evidence>
<dbReference type="FunFam" id="3.90.1530.30:FF:000001">
    <property type="entry name" value="Chromosome partitioning protein ParB"/>
    <property type="match status" value="1"/>
</dbReference>
<organism evidence="7 8">
    <name type="scientific">Hypericibacter adhaerens</name>
    <dbReference type="NCBI Taxonomy" id="2602016"/>
    <lineage>
        <taxon>Bacteria</taxon>
        <taxon>Pseudomonadati</taxon>
        <taxon>Pseudomonadota</taxon>
        <taxon>Alphaproteobacteria</taxon>
        <taxon>Rhodospirillales</taxon>
        <taxon>Dongiaceae</taxon>
        <taxon>Hypericibacter</taxon>
    </lineage>
</organism>
<dbReference type="PANTHER" id="PTHR33375:SF1">
    <property type="entry name" value="CHROMOSOME-PARTITIONING PROTEIN PARB-RELATED"/>
    <property type="match status" value="1"/>
</dbReference>
<dbReference type="InterPro" id="IPR004437">
    <property type="entry name" value="ParB/RepB/Spo0J"/>
</dbReference>
<evidence type="ECO:0000313" key="7">
    <source>
        <dbReference type="EMBL" id="QEX25115.1"/>
    </source>
</evidence>
<dbReference type="SMART" id="SM00470">
    <property type="entry name" value="ParB"/>
    <property type="match status" value="1"/>
</dbReference>
<dbReference type="Pfam" id="PF23552">
    <property type="entry name" value="ParB_C"/>
    <property type="match status" value="1"/>
</dbReference>
<evidence type="ECO:0000259" key="6">
    <source>
        <dbReference type="SMART" id="SM00470"/>
    </source>
</evidence>